<dbReference type="AlphaFoldDB" id="A0A9N9PX09"/>
<keyword evidence="2" id="KW-1185">Reference proteome</keyword>
<sequence length="207" mass="22412">MRAKEDVDVGEEGLGKFLEVAEGAGAMRGRWVAGLGRGRFGVRRRKVKRELDVTELLALAAGAGAGADGAAAAGNYEVRCLVLLYGVGAMCNVQCAGDGDGDGDGFNKRQINKVLLQHRGFGLEGELKIWPTDGRETVEVGSWLDTCKLDGKHLHKRNMGEGRERGGGIEEKLGFYPPSTHRHGHADPIHRCFTPSLHLNRRDRVGD</sequence>
<organism evidence="1 2">
    <name type="scientific">Hymenoscyphus albidus</name>
    <dbReference type="NCBI Taxonomy" id="595503"/>
    <lineage>
        <taxon>Eukaryota</taxon>
        <taxon>Fungi</taxon>
        <taxon>Dikarya</taxon>
        <taxon>Ascomycota</taxon>
        <taxon>Pezizomycotina</taxon>
        <taxon>Leotiomycetes</taxon>
        <taxon>Helotiales</taxon>
        <taxon>Helotiaceae</taxon>
        <taxon>Hymenoscyphus</taxon>
    </lineage>
</organism>
<name>A0A9N9PX09_9HELO</name>
<dbReference type="Proteomes" id="UP000701801">
    <property type="component" value="Unassembled WGS sequence"/>
</dbReference>
<proteinExistence type="predicted"/>
<accession>A0A9N9PX09</accession>
<gene>
    <name evidence="1" type="ORF">HYALB_00001384</name>
</gene>
<comment type="caution">
    <text evidence="1">The sequence shown here is derived from an EMBL/GenBank/DDBJ whole genome shotgun (WGS) entry which is preliminary data.</text>
</comment>
<evidence type="ECO:0000313" key="2">
    <source>
        <dbReference type="Proteomes" id="UP000701801"/>
    </source>
</evidence>
<reference evidence="1" key="1">
    <citation type="submission" date="2021-07" db="EMBL/GenBank/DDBJ databases">
        <authorList>
            <person name="Durling M."/>
        </authorList>
    </citation>
    <scope>NUCLEOTIDE SEQUENCE</scope>
</reference>
<dbReference type="EMBL" id="CAJVRM010000015">
    <property type="protein sequence ID" value="CAG8971220.1"/>
    <property type="molecule type" value="Genomic_DNA"/>
</dbReference>
<protein>
    <submittedName>
        <fullName evidence="1">Uncharacterized protein</fullName>
    </submittedName>
</protein>
<evidence type="ECO:0000313" key="1">
    <source>
        <dbReference type="EMBL" id="CAG8971220.1"/>
    </source>
</evidence>